<evidence type="ECO:0000256" key="6">
    <source>
        <dbReference type="ARBA" id="ARBA00022989"/>
    </source>
</evidence>
<keyword evidence="3" id="KW-0328">Glycosyltransferase</keyword>
<reference evidence="8" key="1">
    <citation type="submission" date="2016-03" db="EMBL/GenBank/DDBJ databases">
        <title>Updated assembly of Pseudogymnoascus destructans, the fungus causing white-nose syndrome of bats.</title>
        <authorList>
            <person name="Palmer J.M."/>
            <person name="Drees K.P."/>
            <person name="Foster J.T."/>
            <person name="Lindner D.L."/>
        </authorList>
    </citation>
    <scope>NUCLEOTIDE SEQUENCE [LARGE SCALE GENOMIC DNA]</scope>
    <source>
        <strain evidence="8">20631-21</strain>
    </source>
</reference>
<dbReference type="GeneID" id="36288255"/>
<dbReference type="SUPFAM" id="SSF53448">
    <property type="entry name" value="Nucleotide-diphospho-sugar transferases"/>
    <property type="match status" value="1"/>
</dbReference>
<dbReference type="AlphaFoldDB" id="A0A177A6Y8"/>
<evidence type="ECO:0008006" key="9">
    <source>
        <dbReference type="Google" id="ProtNLM"/>
    </source>
</evidence>
<organism evidence="8">
    <name type="scientific">Pseudogymnoascus destructans</name>
    <dbReference type="NCBI Taxonomy" id="655981"/>
    <lineage>
        <taxon>Eukaryota</taxon>
        <taxon>Fungi</taxon>
        <taxon>Dikarya</taxon>
        <taxon>Ascomycota</taxon>
        <taxon>Pezizomycotina</taxon>
        <taxon>Leotiomycetes</taxon>
        <taxon>Thelebolales</taxon>
        <taxon>Thelebolaceae</taxon>
        <taxon>Pseudogymnoascus</taxon>
    </lineage>
</organism>
<gene>
    <name evidence="8" type="ORF">VC83_05188</name>
</gene>
<protein>
    <recommendedName>
        <fullName evidence="9">Glycosyltransferase family 92 protein</fullName>
    </recommendedName>
</protein>
<dbReference type="eggNOG" id="KOG4159">
    <property type="taxonomic scope" value="Eukaryota"/>
</dbReference>
<proteinExistence type="inferred from homology"/>
<dbReference type="OrthoDB" id="2526284at2759"/>
<name>A0A177A6Y8_9PEZI</name>
<keyword evidence="7" id="KW-0472">Membrane</keyword>
<dbReference type="Proteomes" id="UP000077154">
    <property type="component" value="Unassembled WGS sequence"/>
</dbReference>
<keyword evidence="6" id="KW-1133">Transmembrane helix</keyword>
<dbReference type="GO" id="GO:0005737">
    <property type="term" value="C:cytoplasm"/>
    <property type="evidence" value="ECO:0007669"/>
    <property type="project" value="TreeGrafter"/>
</dbReference>
<evidence type="ECO:0000313" key="8">
    <source>
        <dbReference type="EMBL" id="OAF57899.1"/>
    </source>
</evidence>
<dbReference type="GO" id="GO:0016757">
    <property type="term" value="F:glycosyltransferase activity"/>
    <property type="evidence" value="ECO:0007669"/>
    <property type="project" value="UniProtKB-KW"/>
</dbReference>
<keyword evidence="5" id="KW-0812">Transmembrane</keyword>
<dbReference type="PANTHER" id="PTHR21461:SF69">
    <property type="entry name" value="GLYCOSYLTRANSFERASE FAMILY 92 PROTEIN"/>
    <property type="match status" value="1"/>
</dbReference>
<dbReference type="InterPro" id="IPR029044">
    <property type="entry name" value="Nucleotide-diphossugar_trans"/>
</dbReference>
<keyword evidence="4" id="KW-0808">Transferase</keyword>
<evidence type="ECO:0000256" key="1">
    <source>
        <dbReference type="ARBA" id="ARBA00004167"/>
    </source>
</evidence>
<dbReference type="PANTHER" id="PTHR21461">
    <property type="entry name" value="GLYCOSYLTRANSFERASE FAMILY 92 PROTEIN"/>
    <property type="match status" value="1"/>
</dbReference>
<evidence type="ECO:0000256" key="7">
    <source>
        <dbReference type="ARBA" id="ARBA00023136"/>
    </source>
</evidence>
<comment type="subcellular location">
    <subcellularLocation>
        <location evidence="1">Membrane</location>
        <topology evidence="1">Single-pass membrane protein</topology>
    </subcellularLocation>
</comment>
<comment type="similarity">
    <text evidence="2">Belongs to the glycosyltransferase 92 family.</text>
</comment>
<dbReference type="RefSeq" id="XP_024323185.1">
    <property type="nucleotide sequence ID" value="XM_024468813.1"/>
</dbReference>
<dbReference type="GO" id="GO:0016020">
    <property type="term" value="C:membrane"/>
    <property type="evidence" value="ECO:0007669"/>
    <property type="project" value="UniProtKB-SubCell"/>
</dbReference>
<evidence type="ECO:0000256" key="5">
    <source>
        <dbReference type="ARBA" id="ARBA00022692"/>
    </source>
</evidence>
<dbReference type="VEuPathDB" id="FungiDB:GMDG_00363"/>
<dbReference type="Pfam" id="PF01697">
    <property type="entry name" value="Glyco_transf_92"/>
    <property type="match status" value="1"/>
</dbReference>
<evidence type="ECO:0000256" key="3">
    <source>
        <dbReference type="ARBA" id="ARBA00022676"/>
    </source>
</evidence>
<accession>A0A177A6Y8</accession>
<evidence type="ECO:0000256" key="4">
    <source>
        <dbReference type="ARBA" id="ARBA00022679"/>
    </source>
</evidence>
<evidence type="ECO:0000256" key="2">
    <source>
        <dbReference type="ARBA" id="ARBA00007647"/>
    </source>
</evidence>
<dbReference type="EMBL" id="KV441398">
    <property type="protein sequence ID" value="OAF57899.1"/>
    <property type="molecule type" value="Genomic_DNA"/>
</dbReference>
<dbReference type="InterPro" id="IPR008166">
    <property type="entry name" value="Glyco_transf_92"/>
</dbReference>
<sequence>MRHTISIKAIKAIKTIKAVKAITPVCLSSSRAKPGDSVVMHRSCAAMLQRASAVLGKLRWRTVALTLAVLSVGHFIFIDDTLRNAYSTHVGKLGAITPTTTPYISIPTSVAPFSAGDTAEDIAICLSVKDQYADLTEWLTHHYHHLSIRRFYVMDDGSSPALATYNYSAFVDPKAITHRYYHPALHHPYQQLASYSDCLKLFGDRHKWMAFIDADEYLEVQGNETLHSILAPYDDDDSVGAFAVNWQIHTSGGLLTRPQSARKGFRRCIEDQDPNHSPDVGTENEHIKVIVKPLRAAKPEVHKFELKKGARTVGEDGDTVDRLAWRVPITRRRVALHHYATRSREEYVAKMERGNGMGSPKGWDWWDWVEAIPTVECGEMAMLEP</sequence>